<evidence type="ECO:0000256" key="7">
    <source>
        <dbReference type="SAM" id="MobiDB-lite"/>
    </source>
</evidence>
<keyword evidence="5" id="KW-0539">Nucleus</keyword>
<feature type="domain" description="AP2/ERF" evidence="8">
    <location>
        <begin position="70"/>
        <end position="127"/>
    </location>
</feature>
<dbReference type="SUPFAM" id="SSF54171">
    <property type="entry name" value="DNA-binding domain"/>
    <property type="match status" value="1"/>
</dbReference>
<organism evidence="9 10">
    <name type="scientific">Linum trigynum</name>
    <dbReference type="NCBI Taxonomy" id="586398"/>
    <lineage>
        <taxon>Eukaryota</taxon>
        <taxon>Viridiplantae</taxon>
        <taxon>Streptophyta</taxon>
        <taxon>Embryophyta</taxon>
        <taxon>Tracheophyta</taxon>
        <taxon>Spermatophyta</taxon>
        <taxon>Magnoliopsida</taxon>
        <taxon>eudicotyledons</taxon>
        <taxon>Gunneridae</taxon>
        <taxon>Pentapetalae</taxon>
        <taxon>rosids</taxon>
        <taxon>fabids</taxon>
        <taxon>Malpighiales</taxon>
        <taxon>Linaceae</taxon>
        <taxon>Linum</taxon>
    </lineage>
</organism>
<dbReference type="GO" id="GO:0003700">
    <property type="term" value="F:DNA-binding transcription factor activity"/>
    <property type="evidence" value="ECO:0007669"/>
    <property type="project" value="InterPro"/>
</dbReference>
<dbReference type="InterPro" id="IPR001471">
    <property type="entry name" value="AP2/ERF_dom"/>
</dbReference>
<protein>
    <recommendedName>
        <fullName evidence="8">AP2/ERF domain-containing protein</fullName>
    </recommendedName>
</protein>
<dbReference type="PANTHER" id="PTHR31190:SF181">
    <property type="entry name" value="OS02G0764700 PROTEIN"/>
    <property type="match status" value="1"/>
</dbReference>
<sequence>MSEFNGYTAFSSPSRITKQEEDAILVSSFKHVISGGSSDDRLVTEQLALLSSSSAAAAAASSSSKKKKGVYRGVRQRPWGKWAAEIRDPEKAARVWLGTFETAEEAARAYDRKAIEFRGAGAKTNFPAAEYGAGGGAIQETALPVREAVETTSDGAGGGGGGGGGGGEEEDWLFEIFEEEEMRRLMMMD</sequence>
<dbReference type="GO" id="GO:0005634">
    <property type="term" value="C:nucleus"/>
    <property type="evidence" value="ECO:0007669"/>
    <property type="project" value="UniProtKB-SubCell"/>
</dbReference>
<dbReference type="InterPro" id="IPR044808">
    <property type="entry name" value="ERF_plant"/>
</dbReference>
<accession>A0AAV2GE97</accession>
<dbReference type="GO" id="GO:0009873">
    <property type="term" value="P:ethylene-activated signaling pathway"/>
    <property type="evidence" value="ECO:0007669"/>
    <property type="project" value="InterPro"/>
</dbReference>
<dbReference type="AlphaFoldDB" id="A0AAV2GE97"/>
<dbReference type="InterPro" id="IPR036955">
    <property type="entry name" value="AP2/ERF_dom_sf"/>
</dbReference>
<gene>
    <name evidence="9" type="ORF">LTRI10_LOCUS48252</name>
</gene>
<comment type="similarity">
    <text evidence="6">Belongs to the AP2/ERF transcription factor family. ERF subfamily.</text>
</comment>
<dbReference type="SMART" id="SM00380">
    <property type="entry name" value="AP2"/>
    <property type="match status" value="1"/>
</dbReference>
<evidence type="ECO:0000256" key="2">
    <source>
        <dbReference type="ARBA" id="ARBA00023015"/>
    </source>
</evidence>
<evidence type="ECO:0000259" key="8">
    <source>
        <dbReference type="PROSITE" id="PS51032"/>
    </source>
</evidence>
<evidence type="ECO:0000256" key="6">
    <source>
        <dbReference type="ARBA" id="ARBA00024343"/>
    </source>
</evidence>
<dbReference type="PRINTS" id="PR00367">
    <property type="entry name" value="ETHRSPELEMNT"/>
</dbReference>
<keyword evidence="2" id="KW-0805">Transcription regulation</keyword>
<dbReference type="FunFam" id="3.30.730.10:FF:000001">
    <property type="entry name" value="Ethylene-responsive transcription factor 2"/>
    <property type="match status" value="1"/>
</dbReference>
<reference evidence="9 10" key="1">
    <citation type="submission" date="2024-04" db="EMBL/GenBank/DDBJ databases">
        <authorList>
            <person name="Fracassetti M."/>
        </authorList>
    </citation>
    <scope>NUCLEOTIDE SEQUENCE [LARGE SCALE GENOMIC DNA]</scope>
</reference>
<dbReference type="InterPro" id="IPR016177">
    <property type="entry name" value="DNA-bd_dom_sf"/>
</dbReference>
<dbReference type="Pfam" id="PF00847">
    <property type="entry name" value="AP2"/>
    <property type="match status" value="1"/>
</dbReference>
<proteinExistence type="inferred from homology"/>
<dbReference type="Proteomes" id="UP001497516">
    <property type="component" value="Chromosome 8"/>
</dbReference>
<evidence type="ECO:0000313" key="10">
    <source>
        <dbReference type="Proteomes" id="UP001497516"/>
    </source>
</evidence>
<dbReference type="CDD" id="cd00018">
    <property type="entry name" value="AP2"/>
    <property type="match status" value="1"/>
</dbReference>
<dbReference type="GO" id="GO:0003677">
    <property type="term" value="F:DNA binding"/>
    <property type="evidence" value="ECO:0007669"/>
    <property type="project" value="UniProtKB-KW"/>
</dbReference>
<name>A0AAV2GE97_9ROSI</name>
<keyword evidence="3" id="KW-0238">DNA-binding</keyword>
<evidence type="ECO:0000256" key="1">
    <source>
        <dbReference type="ARBA" id="ARBA00004123"/>
    </source>
</evidence>
<dbReference type="EMBL" id="OZ034821">
    <property type="protein sequence ID" value="CAL1408677.1"/>
    <property type="molecule type" value="Genomic_DNA"/>
</dbReference>
<dbReference type="PANTHER" id="PTHR31190">
    <property type="entry name" value="DNA-BINDING DOMAIN"/>
    <property type="match status" value="1"/>
</dbReference>
<dbReference type="PROSITE" id="PS51032">
    <property type="entry name" value="AP2_ERF"/>
    <property type="match status" value="1"/>
</dbReference>
<feature type="compositionally biased region" description="Gly residues" evidence="7">
    <location>
        <begin position="155"/>
        <end position="166"/>
    </location>
</feature>
<dbReference type="Gene3D" id="3.30.730.10">
    <property type="entry name" value="AP2/ERF domain"/>
    <property type="match status" value="1"/>
</dbReference>
<keyword evidence="10" id="KW-1185">Reference proteome</keyword>
<comment type="subcellular location">
    <subcellularLocation>
        <location evidence="1">Nucleus</location>
    </subcellularLocation>
</comment>
<evidence type="ECO:0000313" key="9">
    <source>
        <dbReference type="EMBL" id="CAL1408677.1"/>
    </source>
</evidence>
<evidence type="ECO:0000256" key="4">
    <source>
        <dbReference type="ARBA" id="ARBA00023163"/>
    </source>
</evidence>
<keyword evidence="4" id="KW-0804">Transcription</keyword>
<evidence type="ECO:0000256" key="5">
    <source>
        <dbReference type="ARBA" id="ARBA00023242"/>
    </source>
</evidence>
<evidence type="ECO:0000256" key="3">
    <source>
        <dbReference type="ARBA" id="ARBA00023125"/>
    </source>
</evidence>
<feature type="region of interest" description="Disordered" evidence="7">
    <location>
        <begin position="149"/>
        <end position="170"/>
    </location>
</feature>